<gene>
    <name evidence="2" type="ORF">SAMN05216498_2244</name>
</gene>
<organism evidence="2 3">
    <name type="scientific">Tenuibacillus multivorans</name>
    <dbReference type="NCBI Taxonomy" id="237069"/>
    <lineage>
        <taxon>Bacteria</taxon>
        <taxon>Bacillati</taxon>
        <taxon>Bacillota</taxon>
        <taxon>Bacilli</taxon>
        <taxon>Bacillales</taxon>
        <taxon>Bacillaceae</taxon>
        <taxon>Tenuibacillus</taxon>
    </lineage>
</organism>
<dbReference type="OrthoDB" id="2960589at2"/>
<accession>A0A1H0B725</accession>
<keyword evidence="1" id="KW-1133">Transmembrane helix</keyword>
<feature type="transmembrane region" description="Helical" evidence="1">
    <location>
        <begin position="130"/>
        <end position="151"/>
    </location>
</feature>
<dbReference type="STRING" id="237069.SAMN05216498_2244"/>
<evidence type="ECO:0000256" key="1">
    <source>
        <dbReference type="SAM" id="Phobius"/>
    </source>
</evidence>
<dbReference type="RefSeq" id="WP_093856679.1">
    <property type="nucleotide sequence ID" value="NZ_BJVZ01000029.1"/>
</dbReference>
<keyword evidence="1" id="KW-0812">Transmembrane</keyword>
<sequence>MTFTQKIMSKYAASFAAFFGLVLVYFLLSNMHIPDTYNLVISPLNWTIYGVYLIIASYIIDRILHKFNTSRKWSYINAYILAGVFIWVVLFIPVLMNSFSGYIYVVLYGSMFTVFPFIGYYLIENAIRQSWGRIIIVGFPALIILVSFLIINPTIKSGFTSDYSDQTYTAEFEQLNGTEEINIPVEEGKTYDIDIMWSIPSESGYGMRVNPNLEELGDMKQKSDWIYQFEAKANGTLDLIYYGHNIEGSLTVEWTEL</sequence>
<proteinExistence type="predicted"/>
<keyword evidence="3" id="KW-1185">Reference proteome</keyword>
<feature type="transmembrane region" description="Helical" evidence="1">
    <location>
        <begin position="102"/>
        <end position="123"/>
    </location>
</feature>
<evidence type="ECO:0000313" key="3">
    <source>
        <dbReference type="Proteomes" id="UP000199334"/>
    </source>
</evidence>
<feature type="transmembrane region" description="Helical" evidence="1">
    <location>
        <begin position="12"/>
        <end position="34"/>
    </location>
</feature>
<evidence type="ECO:0000313" key="2">
    <source>
        <dbReference type="EMBL" id="SDN41352.1"/>
    </source>
</evidence>
<keyword evidence="1" id="KW-0472">Membrane</keyword>
<dbReference type="Proteomes" id="UP000199334">
    <property type="component" value="Unassembled WGS sequence"/>
</dbReference>
<feature type="transmembrane region" description="Helical" evidence="1">
    <location>
        <begin position="76"/>
        <end position="96"/>
    </location>
</feature>
<feature type="transmembrane region" description="Helical" evidence="1">
    <location>
        <begin position="46"/>
        <end position="64"/>
    </location>
</feature>
<reference evidence="2 3" key="1">
    <citation type="submission" date="2016-10" db="EMBL/GenBank/DDBJ databases">
        <authorList>
            <person name="de Groot N.N."/>
        </authorList>
    </citation>
    <scope>NUCLEOTIDE SEQUENCE [LARGE SCALE GENOMIC DNA]</scope>
    <source>
        <strain evidence="2 3">CGMCC 1.3442</strain>
    </source>
</reference>
<dbReference type="EMBL" id="FNIG01000004">
    <property type="protein sequence ID" value="SDN41352.1"/>
    <property type="molecule type" value="Genomic_DNA"/>
</dbReference>
<name>A0A1H0B725_9BACI</name>
<dbReference type="AlphaFoldDB" id="A0A1H0B725"/>
<protein>
    <submittedName>
        <fullName evidence="2">Uncharacterized protein</fullName>
    </submittedName>
</protein>